<accession>A0A1W1CMQ5</accession>
<reference evidence="2" key="1">
    <citation type="submission" date="2016-10" db="EMBL/GenBank/DDBJ databases">
        <authorList>
            <person name="de Groot N.N."/>
        </authorList>
    </citation>
    <scope>NUCLEOTIDE SEQUENCE</scope>
</reference>
<protein>
    <submittedName>
        <fullName evidence="2">DNA methylase N-4/N-6</fullName>
    </submittedName>
</protein>
<dbReference type="EMBL" id="FPHN01000215">
    <property type="protein sequence ID" value="SFV66931.1"/>
    <property type="molecule type" value="Genomic_DNA"/>
</dbReference>
<dbReference type="InterPro" id="IPR016071">
    <property type="entry name" value="Staphylococal_nuclease_OB-fold"/>
</dbReference>
<keyword evidence="2" id="KW-0489">Methyltransferase</keyword>
<dbReference type="Pfam" id="PF00565">
    <property type="entry name" value="SNase"/>
    <property type="match status" value="1"/>
</dbReference>
<name>A0A1W1CMQ5_9ZZZZ</name>
<dbReference type="Gene3D" id="2.40.50.90">
    <property type="match status" value="1"/>
</dbReference>
<dbReference type="AlphaFoldDB" id="A0A1W1CMQ5"/>
<dbReference type="InterPro" id="IPR035437">
    <property type="entry name" value="SNase_OB-fold_sf"/>
</dbReference>
<evidence type="ECO:0000313" key="2">
    <source>
        <dbReference type="EMBL" id="SFV66931.1"/>
    </source>
</evidence>
<feature type="domain" description="TNase-like" evidence="1">
    <location>
        <begin position="2"/>
        <end position="68"/>
    </location>
</feature>
<organism evidence="2">
    <name type="scientific">hydrothermal vent metagenome</name>
    <dbReference type="NCBI Taxonomy" id="652676"/>
    <lineage>
        <taxon>unclassified sequences</taxon>
        <taxon>metagenomes</taxon>
        <taxon>ecological metagenomes</taxon>
    </lineage>
</organism>
<proteinExistence type="predicted"/>
<sequence>MEFLQLKTKGQRVFLKYDETKHDEKNHLLVYLYLKNKTFLNAHLIKNGFADVDDSYNYKNKNKFLKLEYVHE</sequence>
<dbReference type="GO" id="GO:0008168">
    <property type="term" value="F:methyltransferase activity"/>
    <property type="evidence" value="ECO:0007669"/>
    <property type="project" value="UniProtKB-KW"/>
</dbReference>
<evidence type="ECO:0000259" key="1">
    <source>
        <dbReference type="Pfam" id="PF00565"/>
    </source>
</evidence>
<gene>
    <name evidence="2" type="ORF">MNB_SV-14-1122</name>
</gene>
<dbReference type="SUPFAM" id="SSF50199">
    <property type="entry name" value="Staphylococcal nuclease"/>
    <property type="match status" value="1"/>
</dbReference>
<keyword evidence="2" id="KW-0808">Transferase</keyword>
<dbReference type="GO" id="GO:0032259">
    <property type="term" value="P:methylation"/>
    <property type="evidence" value="ECO:0007669"/>
    <property type="project" value="UniProtKB-KW"/>
</dbReference>